<reference evidence="2" key="1">
    <citation type="journal article" date="2014" name="Int. J. Syst. Evol. Microbiol.">
        <title>Complete genome sequence of Corynebacterium casei LMG S-19264T (=DSM 44701T), isolated from a smear-ripened cheese.</title>
        <authorList>
            <consortium name="US DOE Joint Genome Institute (JGI-PGF)"/>
            <person name="Walter F."/>
            <person name="Albersmeier A."/>
            <person name="Kalinowski J."/>
            <person name="Ruckert C."/>
        </authorList>
    </citation>
    <scope>NUCLEOTIDE SEQUENCE</scope>
    <source>
        <strain evidence="2">CGMCC 1.12726</strain>
    </source>
</reference>
<feature type="chain" id="PRO_5037733073" evidence="1">
    <location>
        <begin position="25"/>
        <end position="123"/>
    </location>
</feature>
<accession>A0A917CHI5</accession>
<proteinExistence type="predicted"/>
<evidence type="ECO:0000313" key="2">
    <source>
        <dbReference type="EMBL" id="GGF88915.1"/>
    </source>
</evidence>
<dbReference type="RefSeq" id="WP_188448157.1">
    <property type="nucleotide sequence ID" value="NZ_BMFO01000002.1"/>
</dbReference>
<feature type="signal peptide" evidence="1">
    <location>
        <begin position="1"/>
        <end position="24"/>
    </location>
</feature>
<name>A0A917CHI5_9GAMM</name>
<protein>
    <submittedName>
        <fullName evidence="2">Uncharacterized protein</fullName>
    </submittedName>
</protein>
<keyword evidence="3" id="KW-1185">Reference proteome</keyword>
<dbReference type="EMBL" id="BMFO01000002">
    <property type="protein sequence ID" value="GGF88915.1"/>
    <property type="molecule type" value="Genomic_DNA"/>
</dbReference>
<evidence type="ECO:0000256" key="1">
    <source>
        <dbReference type="SAM" id="SignalP"/>
    </source>
</evidence>
<comment type="caution">
    <text evidence="2">The sequence shown here is derived from an EMBL/GenBank/DDBJ whole genome shotgun (WGS) entry which is preliminary data.</text>
</comment>
<organism evidence="2 3">
    <name type="scientific">Arenimonas maotaiensis</name>
    <dbReference type="NCBI Taxonomy" id="1446479"/>
    <lineage>
        <taxon>Bacteria</taxon>
        <taxon>Pseudomonadati</taxon>
        <taxon>Pseudomonadota</taxon>
        <taxon>Gammaproteobacteria</taxon>
        <taxon>Lysobacterales</taxon>
        <taxon>Lysobacteraceae</taxon>
        <taxon>Arenimonas</taxon>
    </lineage>
</organism>
<dbReference type="Proteomes" id="UP000632858">
    <property type="component" value="Unassembled WGS sequence"/>
</dbReference>
<reference evidence="2" key="2">
    <citation type="submission" date="2020-09" db="EMBL/GenBank/DDBJ databases">
        <authorList>
            <person name="Sun Q."/>
            <person name="Zhou Y."/>
        </authorList>
    </citation>
    <scope>NUCLEOTIDE SEQUENCE</scope>
    <source>
        <strain evidence="2">CGMCC 1.12726</strain>
    </source>
</reference>
<gene>
    <name evidence="2" type="ORF">GCM10010960_08530</name>
</gene>
<evidence type="ECO:0000313" key="3">
    <source>
        <dbReference type="Proteomes" id="UP000632858"/>
    </source>
</evidence>
<keyword evidence="1" id="KW-0732">Signal</keyword>
<sequence length="123" mass="12816">MSLRTALIASSVLSLAAASGQARAATPDPAFAKESGECAAIMLKLWEVTEEASEKQNYYDIGGIMIQAAVAAGAGKDQMMGYQQNVDDGIRSGGVDYLGKKIDSCKLFLESNQSKLASYAAGG</sequence>
<dbReference type="AlphaFoldDB" id="A0A917CHI5"/>